<organism evidence="7 8">
    <name type="scientific">Kaistia geumhonensis</name>
    <dbReference type="NCBI Taxonomy" id="410839"/>
    <lineage>
        <taxon>Bacteria</taxon>
        <taxon>Pseudomonadati</taxon>
        <taxon>Pseudomonadota</taxon>
        <taxon>Alphaproteobacteria</taxon>
        <taxon>Hyphomicrobiales</taxon>
        <taxon>Kaistiaceae</taxon>
        <taxon>Kaistia</taxon>
    </lineage>
</organism>
<comment type="cofactor">
    <cofactor evidence="1">
        <name>FAD</name>
        <dbReference type="ChEBI" id="CHEBI:57692"/>
    </cofactor>
</comment>
<dbReference type="EC" id="1.18.1.3" evidence="7"/>
<dbReference type="InterPro" id="IPR036188">
    <property type="entry name" value="FAD/NAD-bd_sf"/>
</dbReference>
<keyword evidence="4 7" id="KW-0560">Oxidoreductase</keyword>
<dbReference type="Gene3D" id="3.30.390.30">
    <property type="match status" value="1"/>
</dbReference>
<dbReference type="InterPro" id="IPR023753">
    <property type="entry name" value="FAD/NAD-binding_dom"/>
</dbReference>
<dbReference type="GO" id="GO:0051213">
    <property type="term" value="F:dioxygenase activity"/>
    <property type="evidence" value="ECO:0007669"/>
    <property type="project" value="UniProtKB-KW"/>
</dbReference>
<dbReference type="PANTHER" id="PTHR43557:SF2">
    <property type="entry name" value="RIESKE DOMAIN-CONTAINING PROTEIN-RELATED"/>
    <property type="match status" value="1"/>
</dbReference>
<feature type="domain" description="FAD/NAD(P)-binding" evidence="5">
    <location>
        <begin position="4"/>
        <end position="303"/>
    </location>
</feature>
<dbReference type="Pfam" id="PF07992">
    <property type="entry name" value="Pyr_redox_2"/>
    <property type="match status" value="1"/>
</dbReference>
<evidence type="ECO:0000259" key="6">
    <source>
        <dbReference type="Pfam" id="PF14759"/>
    </source>
</evidence>
<dbReference type="SUPFAM" id="SSF51905">
    <property type="entry name" value="FAD/NAD(P)-binding domain"/>
    <property type="match status" value="2"/>
</dbReference>
<accession>A0ABU0M5N6</accession>
<evidence type="ECO:0000259" key="5">
    <source>
        <dbReference type="Pfam" id="PF07992"/>
    </source>
</evidence>
<keyword evidence="8" id="KW-1185">Reference proteome</keyword>
<protein>
    <submittedName>
        <fullName evidence="7">3-phenylpropionate/trans-cinnamate dioxygenase ferredoxin reductase subunit</fullName>
        <ecNumber evidence="7">1.18.1.3</ecNumber>
    </submittedName>
</protein>
<dbReference type="PRINTS" id="PR00368">
    <property type="entry name" value="FADPNR"/>
</dbReference>
<evidence type="ECO:0000313" key="7">
    <source>
        <dbReference type="EMBL" id="MDQ0516280.1"/>
    </source>
</evidence>
<keyword evidence="2" id="KW-0285">Flavoprotein</keyword>
<evidence type="ECO:0000313" key="8">
    <source>
        <dbReference type="Proteomes" id="UP001223743"/>
    </source>
</evidence>
<dbReference type="Gene3D" id="3.50.50.60">
    <property type="entry name" value="FAD/NAD(P)-binding domain"/>
    <property type="match status" value="2"/>
</dbReference>
<comment type="caution">
    <text evidence="7">The sequence shown here is derived from an EMBL/GenBank/DDBJ whole genome shotgun (WGS) entry which is preliminary data.</text>
</comment>
<keyword evidence="3" id="KW-0274">FAD</keyword>
<dbReference type="Proteomes" id="UP001223743">
    <property type="component" value="Unassembled WGS sequence"/>
</dbReference>
<sequence length="411" mass="42749">MPQRIVIVGAGEAGARAALALRENGYSGAIALVGEEVHLPYERPPLSKAALIDGDAPKPATILSEERLAENGIDHIAGAPALAIDRAGHRIVLEDRDPLPYDRLLIATGARARRLAVPGAGPDNIHYLRSFGEAQALRRRLQPGSRLVVIGGGFIGLELAAAARARGAEATVIEMAPRLLGRAVPAELAALVAARHAAEGVGIVTGAAIERIDALPDGRHRVMLAGRDPVDGDTIVAGVGALPETTLAAESGLALDNGIAVDAHLATSDPDIFAAGDCCSFPHALYGGRRLRLEAWRNAQDHGNAAAKSMLGLGEPYAAVPWFWSDHYDLTLQIAGLPDEGAETVTRPLAGDARLDFHLAGDGRLVGASAVGPNGAIAREVRLAEMLIGRCARPDPASLADPAVKLKSLMV</sequence>
<evidence type="ECO:0000256" key="3">
    <source>
        <dbReference type="ARBA" id="ARBA00022827"/>
    </source>
</evidence>
<dbReference type="Pfam" id="PF14759">
    <property type="entry name" value="Reductase_C"/>
    <property type="match status" value="1"/>
</dbReference>
<dbReference type="InterPro" id="IPR050446">
    <property type="entry name" value="FAD-oxidoreductase/Apoptosis"/>
</dbReference>
<dbReference type="PRINTS" id="PR00411">
    <property type="entry name" value="PNDRDTASEI"/>
</dbReference>
<gene>
    <name evidence="7" type="ORF">QO015_001893</name>
</gene>
<feature type="domain" description="Reductase C-terminal" evidence="6">
    <location>
        <begin position="322"/>
        <end position="410"/>
    </location>
</feature>
<dbReference type="EMBL" id="JAUSWJ010000001">
    <property type="protein sequence ID" value="MDQ0516280.1"/>
    <property type="molecule type" value="Genomic_DNA"/>
</dbReference>
<proteinExistence type="predicted"/>
<dbReference type="SUPFAM" id="SSF55424">
    <property type="entry name" value="FAD/NAD-linked reductases, dimerisation (C-terminal) domain"/>
    <property type="match status" value="1"/>
</dbReference>
<dbReference type="InterPro" id="IPR028202">
    <property type="entry name" value="Reductase_C"/>
</dbReference>
<evidence type="ECO:0000256" key="2">
    <source>
        <dbReference type="ARBA" id="ARBA00022630"/>
    </source>
</evidence>
<dbReference type="PANTHER" id="PTHR43557">
    <property type="entry name" value="APOPTOSIS-INDUCING FACTOR 1"/>
    <property type="match status" value="1"/>
</dbReference>
<dbReference type="GO" id="GO:0008860">
    <property type="term" value="F:ferredoxin-NAD+ reductase activity"/>
    <property type="evidence" value="ECO:0007669"/>
    <property type="project" value="UniProtKB-EC"/>
</dbReference>
<evidence type="ECO:0000256" key="1">
    <source>
        <dbReference type="ARBA" id="ARBA00001974"/>
    </source>
</evidence>
<dbReference type="RefSeq" id="WP_266279805.1">
    <property type="nucleotide sequence ID" value="NZ_JAPKNF010000001.1"/>
</dbReference>
<dbReference type="InterPro" id="IPR016156">
    <property type="entry name" value="FAD/NAD-linked_Rdtase_dimer_sf"/>
</dbReference>
<reference evidence="7 8" key="1">
    <citation type="submission" date="2023-07" db="EMBL/GenBank/DDBJ databases">
        <title>Genomic Encyclopedia of Type Strains, Phase IV (KMG-IV): sequencing the most valuable type-strain genomes for metagenomic binning, comparative biology and taxonomic classification.</title>
        <authorList>
            <person name="Goeker M."/>
        </authorList>
    </citation>
    <scope>NUCLEOTIDE SEQUENCE [LARGE SCALE GENOMIC DNA]</scope>
    <source>
        <strain evidence="7 8">B1-1</strain>
    </source>
</reference>
<evidence type="ECO:0000256" key="4">
    <source>
        <dbReference type="ARBA" id="ARBA00023002"/>
    </source>
</evidence>
<name>A0ABU0M5N6_9HYPH</name>
<keyword evidence="7" id="KW-0223">Dioxygenase</keyword>